<accession>A0A1B9IKN4</accession>
<protein>
    <submittedName>
        <fullName evidence="7">Uncharacterized protein</fullName>
    </submittedName>
</protein>
<keyword evidence="8" id="KW-1185">Reference proteome</keyword>
<dbReference type="OrthoDB" id="2250022at2759"/>
<feature type="transmembrane region" description="Helical" evidence="6">
    <location>
        <begin position="182"/>
        <end position="201"/>
    </location>
</feature>
<dbReference type="Proteomes" id="UP000092583">
    <property type="component" value="Unassembled WGS sequence"/>
</dbReference>
<sequence>MKLLYKMDRSEGVVTIGCGMIGACFMPECPHNARLLKPIEREYAGWRLEMEAGAGEANEDTSTLGGFKLALLYPKVWTMVWCMGMGQAIGSILSSFPVIVNTLGFNKTGTLLRTAPPYLLAAIVFYTISYVSDVSGTLVLLKLGIIADPFCRLTCQYPAGPQITLYKTLNCHMARPYPKRAAGLMNAIGGLSNVWTFYLYYDAPHYYAAFGCVLGCTISFMITITLYKTYVQRMNRLLGGTPEQQRQAMKSGVTQQQVDLGWRYIGY</sequence>
<evidence type="ECO:0000256" key="4">
    <source>
        <dbReference type="ARBA" id="ARBA00022989"/>
    </source>
</evidence>
<evidence type="ECO:0000313" key="7">
    <source>
        <dbReference type="EMBL" id="OCF56125.1"/>
    </source>
</evidence>
<evidence type="ECO:0000256" key="6">
    <source>
        <dbReference type="SAM" id="Phobius"/>
    </source>
</evidence>
<keyword evidence="4 6" id="KW-1133">Transmembrane helix</keyword>
<keyword evidence="5 6" id="KW-0472">Membrane</keyword>
<dbReference type="PANTHER" id="PTHR43791">
    <property type="entry name" value="PERMEASE-RELATED"/>
    <property type="match status" value="1"/>
</dbReference>
<dbReference type="SUPFAM" id="SSF103473">
    <property type="entry name" value="MFS general substrate transporter"/>
    <property type="match status" value="1"/>
</dbReference>
<reference evidence="7 8" key="1">
    <citation type="submission" date="2013-07" db="EMBL/GenBank/DDBJ databases">
        <title>The Genome Sequence of Kwoniella mangroviensis CBS10435.</title>
        <authorList>
            <consortium name="The Broad Institute Genome Sequencing Platform"/>
            <person name="Cuomo C."/>
            <person name="Litvintseva A."/>
            <person name="Chen Y."/>
            <person name="Heitman J."/>
            <person name="Sun S."/>
            <person name="Springer D."/>
            <person name="Dromer F."/>
            <person name="Young S.K."/>
            <person name="Zeng Q."/>
            <person name="Gargeya S."/>
            <person name="Fitzgerald M."/>
            <person name="Abouelleil A."/>
            <person name="Alvarado L."/>
            <person name="Berlin A.M."/>
            <person name="Chapman S.B."/>
            <person name="Dewar J."/>
            <person name="Goldberg J."/>
            <person name="Griggs A."/>
            <person name="Gujja S."/>
            <person name="Hansen M."/>
            <person name="Howarth C."/>
            <person name="Imamovic A."/>
            <person name="Larimer J."/>
            <person name="McCowan C."/>
            <person name="Murphy C."/>
            <person name="Pearson M."/>
            <person name="Priest M."/>
            <person name="Roberts A."/>
            <person name="Saif S."/>
            <person name="Shea T."/>
            <person name="Sykes S."/>
            <person name="Wortman J."/>
            <person name="Nusbaum C."/>
            <person name="Birren B."/>
        </authorList>
    </citation>
    <scope>NUCLEOTIDE SEQUENCE [LARGE SCALE GENOMIC DNA]</scope>
    <source>
        <strain evidence="7 8">CBS 10435</strain>
    </source>
</reference>
<evidence type="ECO:0000256" key="5">
    <source>
        <dbReference type="ARBA" id="ARBA00023136"/>
    </source>
</evidence>
<organism evidence="7 8">
    <name type="scientific">Kwoniella mangroviensis CBS 10435</name>
    <dbReference type="NCBI Taxonomy" id="1331196"/>
    <lineage>
        <taxon>Eukaryota</taxon>
        <taxon>Fungi</taxon>
        <taxon>Dikarya</taxon>
        <taxon>Basidiomycota</taxon>
        <taxon>Agaricomycotina</taxon>
        <taxon>Tremellomycetes</taxon>
        <taxon>Tremellales</taxon>
        <taxon>Cryptococcaceae</taxon>
        <taxon>Kwoniella</taxon>
    </lineage>
</organism>
<dbReference type="PROSITE" id="PS51257">
    <property type="entry name" value="PROKAR_LIPOPROTEIN"/>
    <property type="match status" value="1"/>
</dbReference>
<dbReference type="GO" id="GO:0016020">
    <property type="term" value="C:membrane"/>
    <property type="evidence" value="ECO:0007669"/>
    <property type="project" value="UniProtKB-SubCell"/>
</dbReference>
<dbReference type="AlphaFoldDB" id="A0A1B9IKN4"/>
<dbReference type="EMBL" id="KV700091">
    <property type="protein sequence ID" value="OCF56125.1"/>
    <property type="molecule type" value="Genomic_DNA"/>
</dbReference>
<feature type="transmembrane region" description="Helical" evidence="6">
    <location>
        <begin position="119"/>
        <end position="141"/>
    </location>
</feature>
<dbReference type="GO" id="GO:0022857">
    <property type="term" value="F:transmembrane transporter activity"/>
    <property type="evidence" value="ECO:0007669"/>
    <property type="project" value="TreeGrafter"/>
</dbReference>
<evidence type="ECO:0000256" key="3">
    <source>
        <dbReference type="ARBA" id="ARBA00022692"/>
    </source>
</evidence>
<evidence type="ECO:0000313" key="8">
    <source>
        <dbReference type="Proteomes" id="UP000092583"/>
    </source>
</evidence>
<keyword evidence="2" id="KW-0813">Transport</keyword>
<dbReference type="PANTHER" id="PTHR43791:SF23">
    <property type="entry name" value="MAJOR FACILITATOR SUPERFAMILY (MFS) PROFILE DOMAIN-CONTAINING PROTEIN"/>
    <property type="match status" value="1"/>
</dbReference>
<evidence type="ECO:0000256" key="1">
    <source>
        <dbReference type="ARBA" id="ARBA00004141"/>
    </source>
</evidence>
<feature type="transmembrane region" description="Helical" evidence="6">
    <location>
        <begin position="207"/>
        <end position="227"/>
    </location>
</feature>
<proteinExistence type="predicted"/>
<gene>
    <name evidence="7" type="ORF">L486_06066</name>
</gene>
<reference evidence="8" key="2">
    <citation type="submission" date="2013-12" db="EMBL/GenBank/DDBJ databases">
        <title>Evolution of pathogenesis and genome organization in the Tremellales.</title>
        <authorList>
            <person name="Cuomo C."/>
            <person name="Litvintseva A."/>
            <person name="Heitman J."/>
            <person name="Chen Y."/>
            <person name="Sun S."/>
            <person name="Springer D."/>
            <person name="Dromer F."/>
            <person name="Young S."/>
            <person name="Zeng Q."/>
            <person name="Chapman S."/>
            <person name="Gujja S."/>
            <person name="Saif S."/>
            <person name="Birren B."/>
        </authorList>
    </citation>
    <scope>NUCLEOTIDE SEQUENCE [LARGE SCALE GENOMIC DNA]</scope>
    <source>
        <strain evidence="8">CBS 10435</strain>
    </source>
</reference>
<dbReference type="InterPro" id="IPR036259">
    <property type="entry name" value="MFS_trans_sf"/>
</dbReference>
<name>A0A1B9IKN4_9TREE</name>
<comment type="subcellular location">
    <subcellularLocation>
        <location evidence="1">Membrane</location>
        <topology evidence="1">Multi-pass membrane protein</topology>
    </subcellularLocation>
</comment>
<keyword evidence="3 6" id="KW-0812">Transmembrane</keyword>
<feature type="transmembrane region" description="Helical" evidence="6">
    <location>
        <begin position="76"/>
        <end position="99"/>
    </location>
</feature>
<evidence type="ECO:0000256" key="2">
    <source>
        <dbReference type="ARBA" id="ARBA00022448"/>
    </source>
</evidence>